<reference evidence="2 3" key="1">
    <citation type="submission" date="2023-05" db="EMBL/GenBank/DDBJ databases">
        <title>Actinoplanes sp. NEAU-A12 genome sequencing.</title>
        <authorList>
            <person name="Wang Z.-S."/>
        </authorList>
    </citation>
    <scope>NUCLEOTIDE SEQUENCE [LARGE SCALE GENOMIC DNA]</scope>
    <source>
        <strain evidence="2 3">NEAU-A12</strain>
    </source>
</reference>
<evidence type="ECO:0000313" key="2">
    <source>
        <dbReference type="EMBL" id="MDI6101761.1"/>
    </source>
</evidence>
<dbReference type="RefSeq" id="WP_282762744.1">
    <property type="nucleotide sequence ID" value="NZ_JASCTH010000016.1"/>
</dbReference>
<evidence type="ECO:0000256" key="1">
    <source>
        <dbReference type="SAM" id="MobiDB-lite"/>
    </source>
</evidence>
<proteinExistence type="predicted"/>
<evidence type="ECO:0000313" key="3">
    <source>
        <dbReference type="Proteomes" id="UP001241758"/>
    </source>
</evidence>
<organism evidence="2 3">
    <name type="scientific">Actinoplanes sandaracinus</name>
    <dbReference type="NCBI Taxonomy" id="3045177"/>
    <lineage>
        <taxon>Bacteria</taxon>
        <taxon>Bacillati</taxon>
        <taxon>Actinomycetota</taxon>
        <taxon>Actinomycetes</taxon>
        <taxon>Micromonosporales</taxon>
        <taxon>Micromonosporaceae</taxon>
        <taxon>Actinoplanes</taxon>
    </lineage>
</organism>
<dbReference type="Proteomes" id="UP001241758">
    <property type="component" value="Unassembled WGS sequence"/>
</dbReference>
<sequence length="72" mass="7648">MIRFMTRSTDPHGDGVGPGDMTHPTNRHRNHVTASTTDRHPNHITAGDMTFVVACPMSGVAGRASETSGMTA</sequence>
<keyword evidence="3" id="KW-1185">Reference proteome</keyword>
<feature type="region of interest" description="Disordered" evidence="1">
    <location>
        <begin position="1"/>
        <end position="45"/>
    </location>
</feature>
<name>A0ABT6WPU2_9ACTN</name>
<protein>
    <submittedName>
        <fullName evidence="2">Uncharacterized protein</fullName>
    </submittedName>
</protein>
<accession>A0ABT6WPU2</accession>
<gene>
    <name evidence="2" type="ORF">QLQ12_24370</name>
</gene>
<dbReference type="EMBL" id="JASCTH010000016">
    <property type="protein sequence ID" value="MDI6101761.1"/>
    <property type="molecule type" value="Genomic_DNA"/>
</dbReference>
<comment type="caution">
    <text evidence="2">The sequence shown here is derived from an EMBL/GenBank/DDBJ whole genome shotgun (WGS) entry which is preliminary data.</text>
</comment>